<feature type="compositionally biased region" description="Low complexity" evidence="1">
    <location>
        <begin position="48"/>
        <end position="68"/>
    </location>
</feature>
<feature type="compositionally biased region" description="Basic and acidic residues" evidence="1">
    <location>
        <begin position="71"/>
        <end position="85"/>
    </location>
</feature>
<accession>A0A5C8G9I4</accession>
<dbReference type="EMBL" id="SAYI01000001">
    <property type="protein sequence ID" value="TXJ58605.1"/>
    <property type="molecule type" value="Genomic_DNA"/>
</dbReference>
<gene>
    <name evidence="2" type="ORF">EPJ76_00075</name>
</gene>
<reference evidence="2 3" key="1">
    <citation type="journal article" date="1992" name="Lakartidningen">
        <title>[Penicillin V and not amoxicillin is the first choice preparation in acute otitis].</title>
        <authorList>
            <person name="Kamme C."/>
            <person name="Lundgren K."/>
            <person name="Prellner K."/>
        </authorList>
    </citation>
    <scope>NUCLEOTIDE SEQUENCE [LARGE SCALE GENOMIC DNA]</scope>
    <source>
        <strain evidence="2 3">PC3053II</strain>
    </source>
</reference>
<feature type="compositionally biased region" description="Acidic residues" evidence="1">
    <location>
        <begin position="605"/>
        <end position="627"/>
    </location>
</feature>
<dbReference type="RefSeq" id="WP_147530017.1">
    <property type="nucleotide sequence ID" value="NZ_SAYI01000001.1"/>
</dbReference>
<evidence type="ECO:0000313" key="2">
    <source>
        <dbReference type="EMBL" id="TXJ58605.1"/>
    </source>
</evidence>
<dbReference type="Proteomes" id="UP000322327">
    <property type="component" value="Unassembled WGS sequence"/>
</dbReference>
<proteinExistence type="predicted"/>
<evidence type="ECO:0000313" key="3">
    <source>
        <dbReference type="Proteomes" id="UP000322327"/>
    </source>
</evidence>
<evidence type="ECO:0000256" key="1">
    <source>
        <dbReference type="SAM" id="MobiDB-lite"/>
    </source>
</evidence>
<sequence length="642" mass="74803">MGDIDKTRDRLKLDDIEEDDRRDLFNKFVDAGGEVVYDSRKKINSTTTNINSNTNSHIKKNNSINTNSQSRFEHSDIKPKKESHPTNKQTNYEAIEKIKTNEVFKPANKSKPLFFNFKLWLSAFSSGVITFFGGKVNPKFLNFIDKNVISSLLEMDTLMFNALNPMGINDTDSKNKREKIISRFATELEDVELLERIKDQYDEKVYKNLLRPYKELDSPVVAVNYVNELKGMFRPLYVLHLYSSKIKLVGEKAMSSYAIVDNMSRGIVNSRISAFKRAVELIYSKYYPKLLILLQYASKEKLETLEEFNRFLEITDVDILGYYTKLKLANQKLHESKIEAAKENIGKKDEEEKLNKIESIGVKLIEKCVSFKKEDNNIEYETDPFYTIEENDKIYRIKVLIDFLDREYSILFVSNKVKYNLVYDNLVRTDYKSDFNNIFLSLSDINSRFNEYSEICKNILKVEEDEAMRFEQRVSMLSERNGQRAYISKNLKSTVMSIINSFKKKLDKLLLDKEEREKIIANPNDILTLFADIGNHKKRVQGYNVLKALTEAYYFISGFNYLITEGELSGAGILIDKAEETIEENKEDKKEEEIKENEETKNENNEDDNEVNNTEENDKEINNEENIDTLVSDNIDEDVKDM</sequence>
<name>A0A5C8G9I4_9SPIR</name>
<organism evidence="2 3">
    <name type="scientific">Brachyspira aalborgi</name>
    <dbReference type="NCBI Taxonomy" id="29522"/>
    <lineage>
        <taxon>Bacteria</taxon>
        <taxon>Pseudomonadati</taxon>
        <taxon>Spirochaetota</taxon>
        <taxon>Spirochaetia</taxon>
        <taxon>Brachyspirales</taxon>
        <taxon>Brachyspiraceae</taxon>
        <taxon>Brachyspira</taxon>
    </lineage>
</organism>
<feature type="region of interest" description="Disordered" evidence="1">
    <location>
        <begin position="583"/>
        <end position="642"/>
    </location>
</feature>
<comment type="caution">
    <text evidence="2">The sequence shown here is derived from an EMBL/GenBank/DDBJ whole genome shotgun (WGS) entry which is preliminary data.</text>
</comment>
<protein>
    <submittedName>
        <fullName evidence="2">Uncharacterized protein</fullName>
    </submittedName>
</protein>
<feature type="compositionally biased region" description="Basic and acidic residues" evidence="1">
    <location>
        <begin position="583"/>
        <end position="604"/>
    </location>
</feature>
<dbReference type="AlphaFoldDB" id="A0A5C8G9I4"/>
<feature type="region of interest" description="Disordered" evidence="1">
    <location>
        <begin position="48"/>
        <end position="87"/>
    </location>
</feature>